<organism evidence="3">
    <name type="scientific">viral metagenome</name>
    <dbReference type="NCBI Taxonomy" id="1070528"/>
    <lineage>
        <taxon>unclassified sequences</taxon>
        <taxon>metagenomes</taxon>
        <taxon>organismal metagenomes</taxon>
    </lineage>
</organism>
<name>A0A6M3KWG1_9ZZZZ</name>
<reference evidence="3" key="1">
    <citation type="submission" date="2020-03" db="EMBL/GenBank/DDBJ databases">
        <title>The deep terrestrial virosphere.</title>
        <authorList>
            <person name="Holmfeldt K."/>
            <person name="Nilsson E."/>
            <person name="Simone D."/>
            <person name="Lopez-Fernandez M."/>
            <person name="Wu X."/>
            <person name="de Brujin I."/>
            <person name="Lundin D."/>
            <person name="Andersson A."/>
            <person name="Bertilsson S."/>
            <person name="Dopson M."/>
        </authorList>
    </citation>
    <scope>NUCLEOTIDE SEQUENCE</scope>
    <source>
        <strain evidence="3">MM415B02077</strain>
    </source>
</reference>
<accession>A0A6M3KWG1</accession>
<evidence type="ECO:0000256" key="1">
    <source>
        <dbReference type="SAM" id="MobiDB-lite"/>
    </source>
</evidence>
<sequence>MGWIQDVAVQKLREGKRRLRRPPRQAYPTNAEREYARKLVTRVDWIHSRLQEVIPTTYDIQRQTVKASYPQILRGDVTPSGLLMESIGDVELAYGVQWTDTDDNQVASQAAANINSQNAQQTSRVFSTVFGVEPMVSEPWLRGELDAFTESNVSLIKSISSQYFDQVENIVTQAFQSGKSTKDLQKELQKRFGITKNRARLIARDQTGKLSGQLTMLRQTELGVEKYTWRTSMDERVRPAGRMGKDKNGKAIRLPPSPSALAGPNHRIKEGKLFSWDDPPADTGHPGNDYQCRCHAEPYFDDLMEEEEEGGPVSPDAEFERLQISKEEFEKSGIDLSKGASWDMTEKQARKKWRAEKNGESFSTPATMWDGKEPLDHYRFRRAIAYDRLTDEEVDRIVTTHRVSAGRPSSARQEALGGILGESVGGRNIWKAAAYDHGSLSAAQSQRDFAAELFASSTAPDAYTDNPFVTQVTTRVFGGLRPARGSFPEFRSRNVRVVDPRKDGRYANFELGETYITDRDMKEIRDAVDTECARLGIKTELSISNAELAPLMDGMAKLGSARTQDGAVIAMKGHLVRARGVPHYIGTGDKAVAVRFSVADMDHVADPRRSLFLHEYGHTIDYPFDDKRESELMKTVKRVGSKLTPELKTAKQGSTVFRDAPEWRVWVAKNVSYYGSTSEAEATAELVAMVYDEGYKRGTLPAEVENAVYDFVNPHLKSKSKRK</sequence>
<dbReference type="AlphaFoldDB" id="A0A6M3KWG1"/>
<dbReference type="Pfam" id="PF04233">
    <property type="entry name" value="Phage_Mu_F"/>
    <property type="match status" value="1"/>
</dbReference>
<feature type="compositionally biased region" description="Basic and acidic residues" evidence="1">
    <location>
        <begin position="239"/>
        <end position="249"/>
    </location>
</feature>
<feature type="domain" description="Phage head morphogenesis" evidence="2">
    <location>
        <begin position="165"/>
        <end position="296"/>
    </location>
</feature>
<dbReference type="InterPro" id="IPR006528">
    <property type="entry name" value="Phage_head_morphogenesis_dom"/>
</dbReference>
<evidence type="ECO:0000313" key="3">
    <source>
        <dbReference type="EMBL" id="QJA86466.1"/>
    </source>
</evidence>
<dbReference type="NCBIfam" id="TIGR01641">
    <property type="entry name" value="phageSPP1_gp7"/>
    <property type="match status" value="1"/>
</dbReference>
<dbReference type="EMBL" id="MT142636">
    <property type="protein sequence ID" value="QJA86466.1"/>
    <property type="molecule type" value="Genomic_DNA"/>
</dbReference>
<feature type="region of interest" description="Disordered" evidence="1">
    <location>
        <begin position="239"/>
        <end position="265"/>
    </location>
</feature>
<proteinExistence type="predicted"/>
<evidence type="ECO:0000259" key="2">
    <source>
        <dbReference type="Pfam" id="PF04233"/>
    </source>
</evidence>
<gene>
    <name evidence="3" type="ORF">MM415B02077_0007</name>
</gene>
<protein>
    <submittedName>
        <fullName evidence="3">Putative capsid morphogenesis protein</fullName>
    </submittedName>
</protein>